<organism evidence="1 2">
    <name type="scientific">Listeria booriae</name>
    <dbReference type="NCBI Taxonomy" id="1552123"/>
    <lineage>
        <taxon>Bacteria</taxon>
        <taxon>Bacillati</taxon>
        <taxon>Bacillota</taxon>
        <taxon>Bacilli</taxon>
        <taxon>Bacillales</taxon>
        <taxon>Listeriaceae</taxon>
        <taxon>Listeria</taxon>
    </lineage>
</organism>
<protein>
    <submittedName>
        <fullName evidence="1">Uncharacterized protein</fullName>
    </submittedName>
</protein>
<dbReference type="EMBL" id="JAASTX010000014">
    <property type="protein sequence ID" value="MBC1492420.1"/>
    <property type="molecule type" value="Genomic_DNA"/>
</dbReference>
<proteinExistence type="predicted"/>
<dbReference type="RefSeq" id="WP_185401367.1">
    <property type="nucleotide sequence ID" value="NZ_JAARQY010000012.1"/>
</dbReference>
<reference evidence="1 2" key="1">
    <citation type="submission" date="2020-03" db="EMBL/GenBank/DDBJ databases">
        <title>Soil Listeria distribution.</title>
        <authorList>
            <person name="Liao J."/>
            <person name="Wiedmann M."/>
        </authorList>
    </citation>
    <scope>NUCLEOTIDE SEQUENCE [LARGE SCALE GENOMIC DNA]</scope>
    <source>
        <strain evidence="1 2">FSL L7-1547</strain>
    </source>
</reference>
<name>A0A7X0XDX2_9LIST</name>
<evidence type="ECO:0000313" key="1">
    <source>
        <dbReference type="EMBL" id="MBC1492420.1"/>
    </source>
</evidence>
<dbReference type="Proteomes" id="UP000533953">
    <property type="component" value="Unassembled WGS sequence"/>
</dbReference>
<comment type="caution">
    <text evidence="1">The sequence shown here is derived from an EMBL/GenBank/DDBJ whole genome shotgun (WGS) entry which is preliminary data.</text>
</comment>
<accession>A0A7X0XDX2</accession>
<gene>
    <name evidence="1" type="ORF">HCI99_11280</name>
</gene>
<sequence>MESGDREIKNEELSGNRKVIKIDLENIDSDPIVSLKKMNLDTTTKIFSSLAQQHKAMNKAIRNYEKNNLLSMRRAMDIASSNVSLIQDAQMKLHDSLPDILNISQKNIYTIPVKVMEQTALVGKQLSDLSKGLVVSHKVLLQNKESLSRFFEAIQYLDIFKQIDIQDITKDKVNTFSSELITVSEDFPLDISASERGELISFLETSLDKLTKFEAESYVLHPHQYFLTDKIIKAYRSNNYFYIPFIGFSLIDSLFKDVLQTIKETQRKLANSWEKKKSNGKSALAYNALYNTDFNFHEMHQIEIYSLLRVYENLYANYDDNYSGVLNRNAVMHGDWVDIEEMGKYEALRIMQFIVVLEKNIDMIQKIFQNHVKNQLLSE</sequence>
<evidence type="ECO:0000313" key="2">
    <source>
        <dbReference type="Proteomes" id="UP000533953"/>
    </source>
</evidence>
<dbReference type="AlphaFoldDB" id="A0A7X0XDX2"/>